<feature type="region of interest" description="Disordered" evidence="8">
    <location>
        <begin position="964"/>
        <end position="983"/>
    </location>
</feature>
<keyword evidence="2" id="KW-0479">Metal-binding</keyword>
<keyword evidence="4" id="KW-0862">Zinc</keyword>
<feature type="compositionally biased region" description="Basic residues" evidence="8">
    <location>
        <begin position="1025"/>
        <end position="1039"/>
    </location>
</feature>
<comment type="caution">
    <text evidence="11">The sequence shown here is derived from an EMBL/GenBank/DDBJ whole genome shotgun (WGS) entry which is preliminary data.</text>
</comment>
<keyword evidence="12" id="KW-1185">Reference proteome</keyword>
<dbReference type="GO" id="GO:0006313">
    <property type="term" value="P:DNA transposition"/>
    <property type="evidence" value="ECO:0007669"/>
    <property type="project" value="InterPro"/>
</dbReference>
<evidence type="ECO:0008006" key="13">
    <source>
        <dbReference type="Google" id="ProtNLM"/>
    </source>
</evidence>
<name>A0AAP0GWV8_9ASTR</name>
<dbReference type="Gene3D" id="4.10.60.10">
    <property type="entry name" value="Zinc finger, CCHC-type"/>
    <property type="match status" value="1"/>
</dbReference>
<keyword evidence="3 7" id="KW-0863">Zinc-finger</keyword>
<dbReference type="EMBL" id="JBCNJP010000015">
    <property type="protein sequence ID" value="KAK9066298.1"/>
    <property type="molecule type" value="Genomic_DNA"/>
</dbReference>
<reference evidence="11 12" key="1">
    <citation type="submission" date="2024-04" db="EMBL/GenBank/DDBJ databases">
        <title>The reference genome of an endangered Asteraceae, Deinandra increscens subsp. villosa, native to the Central Coast of California.</title>
        <authorList>
            <person name="Guilliams M."/>
            <person name="Hasenstab-Lehman K."/>
            <person name="Meyer R."/>
            <person name="Mcevoy S."/>
        </authorList>
    </citation>
    <scope>NUCLEOTIDE SEQUENCE [LARGE SCALE GENOMIC DNA]</scope>
    <source>
        <tissue evidence="11">Leaf</tissue>
    </source>
</reference>
<gene>
    <name evidence="11" type="ORF">SSX86_013619</name>
</gene>
<evidence type="ECO:0000256" key="6">
    <source>
        <dbReference type="ARBA" id="ARBA00023172"/>
    </source>
</evidence>
<sequence>MSDDFLVRQALSQKDVDIIYATGYDTLFTIRLHHGGKFTKFPSRCYVKGKIDHVDMVDTDKFSVHELDTVMLRLGYTCNEAIYYHFLEPGKDLDYGLQALASDFDVLKMTKNVPQHRVISVYTEHGASKLPIVSLSHIRIEDVSESSVKDTVSNVKLGVKNSNPNTKLLEWKEHTLDDIDFDDLFSYEKQVETTPPVNDAALIVNQNAHVVNQMVNEEGDGKNDKDIAAVNDAAVIVNQNAHVVNQMVNEEGDGKNDEDIAAGDSECDGKNDEDSDYIVDDENNMGDYEVDMRDFNLNVDSDVDDVLEDNEDNDDLEDEVLDNDTFDDIDKNGNTIRKHTSRNANTGTINFYLGQVFGTKEECKKLIRAHSVETRRNIRIIKDEDERVRAICKGHLGDIGSSSKGPEMQKQKCKGAALDKDKTEGDVMQKDKGKGVLLEEDKGKGQKSAKNLGGRGKKTNPHQYQCPWVLLLAKAKDADSWMIRTLVVDHNCLPLRSIYSCTSNYLSQKILNQIAENPSIPVKAVQEQLQRELQLRVSKMKAYRAKAMAKAEIHGDYFSQYSLLRDYVQELKSKNPGTTVKIEVDPVVDPSQPTRRFKRIYICLGALKRGFKAIGRDLLGLDGAFMKGPYPGQILSAVGIDPNNGIYPVCYAIVETENLDSWTWFLQCLGEDLDLTSRSNFTFISDRQKGLLPAMANVYPSAEHRFCLRHIHENFGLFHLNIGLDLILLVSRAISDVLLNNMCEVFNGKISEGRDKPIISALEYIREYLMRRIVIVLKHIERSEGLLTPTISKMFEQIKKDASNYLVSWNGDDQYQVSSPHEQVVVNLAEKCCACRRWEITGIPCRHVVAAIWEKTYQKDDVSQLLKWVNPIYTMERWKEVYSHRINPLNGRAMWEKSDLPTVLTPPTHHVQVGRPKKARKRSAGEMDDISSGRMSKKNMTIKCGKCGNMGHNQRTCKGQTQVKQAAGGVRSRSAAKQGQAATVSDSAHVGGVAQGHGAAGGVANEGAAGGVSKQHACSNCGGKGHNKKTCKSKVGNKA</sequence>
<evidence type="ECO:0000313" key="12">
    <source>
        <dbReference type="Proteomes" id="UP001408789"/>
    </source>
</evidence>
<evidence type="ECO:0000256" key="8">
    <source>
        <dbReference type="SAM" id="MobiDB-lite"/>
    </source>
</evidence>
<dbReference type="PANTHER" id="PTHR31973:SF190">
    <property type="entry name" value="MULE TRANSPOSASE DOMAIN-CONTAINING PROTEIN"/>
    <property type="match status" value="1"/>
</dbReference>
<dbReference type="InterPro" id="IPR001878">
    <property type="entry name" value="Znf_CCHC"/>
</dbReference>
<dbReference type="PROSITE" id="PS50158">
    <property type="entry name" value="ZF_CCHC"/>
    <property type="match status" value="2"/>
</dbReference>
<dbReference type="InterPro" id="IPR018289">
    <property type="entry name" value="MULE_transposase_dom"/>
</dbReference>
<dbReference type="PROSITE" id="PS50966">
    <property type="entry name" value="ZF_SWIM"/>
    <property type="match status" value="1"/>
</dbReference>
<dbReference type="InterPro" id="IPR001207">
    <property type="entry name" value="Transposase_mutator"/>
</dbReference>
<dbReference type="InterPro" id="IPR058594">
    <property type="entry name" value="PB1-like_dom_pln"/>
</dbReference>
<dbReference type="AlphaFoldDB" id="A0AAP0GWV8"/>
<dbReference type="Pfam" id="PF10551">
    <property type="entry name" value="MULE"/>
    <property type="match status" value="1"/>
</dbReference>
<dbReference type="Pfam" id="PF04434">
    <property type="entry name" value="SWIM"/>
    <property type="match status" value="1"/>
</dbReference>
<dbReference type="PROSITE" id="PS01007">
    <property type="entry name" value="TRANSPOSASE_MUTATOR"/>
    <property type="match status" value="1"/>
</dbReference>
<evidence type="ECO:0000313" key="11">
    <source>
        <dbReference type="EMBL" id="KAK9066298.1"/>
    </source>
</evidence>
<feature type="domain" description="CCHC-type" evidence="9">
    <location>
        <begin position="1018"/>
        <end position="1033"/>
    </location>
</feature>
<keyword evidence="1" id="KW-0815">Transposition</keyword>
<evidence type="ECO:0000256" key="3">
    <source>
        <dbReference type="ARBA" id="ARBA00022771"/>
    </source>
</evidence>
<proteinExistence type="predicted"/>
<accession>A0AAP0GWV8</accession>
<dbReference type="InterPro" id="IPR007527">
    <property type="entry name" value="Znf_SWIM"/>
</dbReference>
<keyword evidence="6" id="KW-0233">DNA recombination</keyword>
<dbReference type="GO" id="GO:0008270">
    <property type="term" value="F:zinc ion binding"/>
    <property type="evidence" value="ECO:0007669"/>
    <property type="project" value="UniProtKB-KW"/>
</dbReference>
<dbReference type="SMART" id="SM00575">
    <property type="entry name" value="ZnF_PMZ"/>
    <property type="match status" value="1"/>
</dbReference>
<evidence type="ECO:0000256" key="7">
    <source>
        <dbReference type="PROSITE-ProRule" id="PRU00047"/>
    </source>
</evidence>
<evidence type="ECO:0000256" key="5">
    <source>
        <dbReference type="ARBA" id="ARBA00023125"/>
    </source>
</evidence>
<dbReference type="GO" id="GO:0004803">
    <property type="term" value="F:transposase activity"/>
    <property type="evidence" value="ECO:0007669"/>
    <property type="project" value="InterPro"/>
</dbReference>
<feature type="domain" description="CCHC-type" evidence="9">
    <location>
        <begin position="943"/>
        <end position="958"/>
    </location>
</feature>
<evidence type="ECO:0000256" key="1">
    <source>
        <dbReference type="ARBA" id="ARBA00022578"/>
    </source>
</evidence>
<keyword evidence="5" id="KW-0238">DNA-binding</keyword>
<dbReference type="InterPro" id="IPR006564">
    <property type="entry name" value="Znf_PMZ"/>
</dbReference>
<feature type="region of interest" description="Disordered" evidence="8">
    <location>
        <begin position="250"/>
        <end position="277"/>
    </location>
</feature>
<evidence type="ECO:0000259" key="9">
    <source>
        <dbReference type="PROSITE" id="PS50158"/>
    </source>
</evidence>
<dbReference type="Pfam" id="PF26130">
    <property type="entry name" value="PB1-like"/>
    <property type="match status" value="1"/>
</dbReference>
<evidence type="ECO:0000256" key="4">
    <source>
        <dbReference type="ARBA" id="ARBA00022833"/>
    </source>
</evidence>
<dbReference type="Proteomes" id="UP001408789">
    <property type="component" value="Unassembled WGS sequence"/>
</dbReference>
<dbReference type="PANTHER" id="PTHR31973">
    <property type="entry name" value="POLYPROTEIN, PUTATIVE-RELATED"/>
    <property type="match status" value="1"/>
</dbReference>
<organism evidence="11 12">
    <name type="scientific">Deinandra increscens subsp. villosa</name>
    <dbReference type="NCBI Taxonomy" id="3103831"/>
    <lineage>
        <taxon>Eukaryota</taxon>
        <taxon>Viridiplantae</taxon>
        <taxon>Streptophyta</taxon>
        <taxon>Embryophyta</taxon>
        <taxon>Tracheophyta</taxon>
        <taxon>Spermatophyta</taxon>
        <taxon>Magnoliopsida</taxon>
        <taxon>eudicotyledons</taxon>
        <taxon>Gunneridae</taxon>
        <taxon>Pentapetalae</taxon>
        <taxon>asterids</taxon>
        <taxon>campanulids</taxon>
        <taxon>Asterales</taxon>
        <taxon>Asteraceae</taxon>
        <taxon>Asteroideae</taxon>
        <taxon>Heliantheae alliance</taxon>
        <taxon>Madieae</taxon>
        <taxon>Madiinae</taxon>
        <taxon>Deinandra</taxon>
    </lineage>
</organism>
<feature type="region of interest" description="Disordered" evidence="8">
    <location>
        <begin position="903"/>
        <end position="932"/>
    </location>
</feature>
<feature type="region of interest" description="Disordered" evidence="8">
    <location>
        <begin position="1015"/>
        <end position="1039"/>
    </location>
</feature>
<feature type="domain" description="SWIM-type" evidence="10">
    <location>
        <begin position="815"/>
        <end position="856"/>
    </location>
</feature>
<protein>
    <recommendedName>
        <fullName evidence="13">SWIM-type domain-containing protein</fullName>
    </recommendedName>
</protein>
<dbReference type="SMART" id="SM00343">
    <property type="entry name" value="ZnF_C2HC"/>
    <property type="match status" value="2"/>
</dbReference>
<evidence type="ECO:0000256" key="2">
    <source>
        <dbReference type="ARBA" id="ARBA00022723"/>
    </source>
</evidence>
<dbReference type="GO" id="GO:0003677">
    <property type="term" value="F:DNA binding"/>
    <property type="evidence" value="ECO:0007669"/>
    <property type="project" value="UniProtKB-KW"/>
</dbReference>
<evidence type="ECO:0000259" key="10">
    <source>
        <dbReference type="PROSITE" id="PS50966"/>
    </source>
</evidence>